<evidence type="ECO:0000313" key="3">
    <source>
        <dbReference type="Proteomes" id="UP000472710"/>
    </source>
</evidence>
<dbReference type="EMBL" id="BLLN01000003">
    <property type="protein sequence ID" value="GFH71199.1"/>
    <property type="molecule type" value="Genomic_DNA"/>
</dbReference>
<gene>
    <name evidence="2" type="ORF">Sdia_19670</name>
</gene>
<reference evidence="2 3" key="1">
    <citation type="submission" date="2020-02" db="EMBL/GenBank/DDBJ databases">
        <title>Whole genome shotgun sequence of Streptomyces diastaticus subsp. diastaticus NBRC 13412.</title>
        <authorList>
            <person name="Ichikawa N."/>
            <person name="Komaki H."/>
            <person name="Tamura T."/>
        </authorList>
    </citation>
    <scope>NUCLEOTIDE SEQUENCE [LARGE SCALE GENOMIC DNA]</scope>
    <source>
        <strain evidence="2 3">NBRC 13412</strain>
    </source>
</reference>
<protein>
    <submittedName>
        <fullName evidence="2">Uncharacterized protein</fullName>
    </submittedName>
</protein>
<dbReference type="Proteomes" id="UP000472710">
    <property type="component" value="Unassembled WGS sequence"/>
</dbReference>
<proteinExistence type="predicted"/>
<name>A0ABQ1CM56_STRDI</name>
<sequence length="148" mass="16169">MSEVSGDIFFVMISVRNVAIMTNPRTVSSMELHLRPARDHSSVAGRKYERRPGGNKESTREQYARNPPVARRPAWQVSGTSARRLVCGDREAAGGARRAGPARRGEVTRTREVPVRVPVPAPVVRGRRSAAFAARAGLVSAVVRLERG</sequence>
<feature type="region of interest" description="Disordered" evidence="1">
    <location>
        <begin position="34"/>
        <end position="109"/>
    </location>
</feature>
<comment type="caution">
    <text evidence="2">The sequence shown here is derived from an EMBL/GenBank/DDBJ whole genome shotgun (WGS) entry which is preliminary data.</text>
</comment>
<accession>A0ABQ1CM56</accession>
<evidence type="ECO:0000313" key="2">
    <source>
        <dbReference type="EMBL" id="GFH71199.1"/>
    </source>
</evidence>
<evidence type="ECO:0000256" key="1">
    <source>
        <dbReference type="SAM" id="MobiDB-lite"/>
    </source>
</evidence>
<keyword evidence="3" id="KW-1185">Reference proteome</keyword>
<feature type="compositionally biased region" description="Basic and acidic residues" evidence="1">
    <location>
        <begin position="34"/>
        <end position="63"/>
    </location>
</feature>
<organism evidence="2 3">
    <name type="scientific">Streptomyces diastaticus subsp. diastaticus</name>
    <dbReference type="NCBI Taxonomy" id="68040"/>
    <lineage>
        <taxon>Bacteria</taxon>
        <taxon>Bacillati</taxon>
        <taxon>Actinomycetota</taxon>
        <taxon>Actinomycetes</taxon>
        <taxon>Kitasatosporales</taxon>
        <taxon>Streptomycetaceae</taxon>
        <taxon>Streptomyces</taxon>
        <taxon>Streptomyces diastaticus group</taxon>
    </lineage>
</organism>